<keyword evidence="6" id="KW-0819">tRNA processing</keyword>
<evidence type="ECO:0000256" key="9">
    <source>
        <dbReference type="ARBA" id="ARBA00022840"/>
    </source>
</evidence>
<dbReference type="EC" id="2.7.7.87" evidence="3"/>
<evidence type="ECO:0000313" key="14">
    <source>
        <dbReference type="EMBL" id="BAC43857.1"/>
    </source>
</evidence>
<dbReference type="Proteomes" id="UP000002522">
    <property type="component" value="Chromosome"/>
</dbReference>
<dbReference type="GO" id="GO:0005524">
    <property type="term" value="F:ATP binding"/>
    <property type="evidence" value="ECO:0007669"/>
    <property type="project" value="UniProtKB-KW"/>
</dbReference>
<dbReference type="EMBL" id="BA000026">
    <property type="protein sequence ID" value="BAC43857.1"/>
    <property type="molecule type" value="Genomic_DNA"/>
</dbReference>
<dbReference type="eggNOG" id="COG0009">
    <property type="taxonomic scope" value="Bacteria"/>
</dbReference>
<evidence type="ECO:0000256" key="12">
    <source>
        <dbReference type="SAM" id="MobiDB-lite"/>
    </source>
</evidence>
<dbReference type="GO" id="GO:0006450">
    <property type="term" value="P:regulation of translational fidelity"/>
    <property type="evidence" value="ECO:0007669"/>
    <property type="project" value="TreeGrafter"/>
</dbReference>
<evidence type="ECO:0000256" key="10">
    <source>
        <dbReference type="ARBA" id="ARBA00029774"/>
    </source>
</evidence>
<evidence type="ECO:0000256" key="3">
    <source>
        <dbReference type="ARBA" id="ARBA00012584"/>
    </source>
</evidence>
<evidence type="ECO:0000256" key="6">
    <source>
        <dbReference type="ARBA" id="ARBA00022694"/>
    </source>
</evidence>
<dbReference type="STRING" id="272633.gene:10731158"/>
<dbReference type="RefSeq" id="WP_011076893.1">
    <property type="nucleotide sequence ID" value="NC_004432.1"/>
</dbReference>
<gene>
    <name evidence="14" type="ordered locus">MYPE670</name>
</gene>
<dbReference type="GO" id="GO:0005737">
    <property type="term" value="C:cytoplasm"/>
    <property type="evidence" value="ECO:0007669"/>
    <property type="project" value="UniProtKB-SubCell"/>
</dbReference>
<evidence type="ECO:0000256" key="4">
    <source>
        <dbReference type="ARBA" id="ARBA00022490"/>
    </source>
</evidence>
<keyword evidence="15" id="KW-1185">Reference proteome</keyword>
<evidence type="ECO:0000259" key="13">
    <source>
        <dbReference type="PROSITE" id="PS51163"/>
    </source>
</evidence>
<keyword evidence="5" id="KW-0808">Transferase</keyword>
<keyword evidence="8" id="KW-0547">Nucleotide-binding</keyword>
<keyword evidence="9" id="KW-0067">ATP-binding</keyword>
<protein>
    <recommendedName>
        <fullName evidence="10">L-threonylcarbamoyladenylate synthase</fullName>
        <ecNumber evidence="3">2.7.7.87</ecNumber>
    </recommendedName>
    <alternativeName>
        <fullName evidence="10">L-threonylcarbamoyladenylate synthase</fullName>
    </alternativeName>
</protein>
<evidence type="ECO:0000256" key="7">
    <source>
        <dbReference type="ARBA" id="ARBA00022695"/>
    </source>
</evidence>
<dbReference type="InterPro" id="IPR050156">
    <property type="entry name" value="TC-AMP_synthase_SUA5"/>
</dbReference>
<dbReference type="SUPFAM" id="SSF55821">
    <property type="entry name" value="YrdC/RibB"/>
    <property type="match status" value="1"/>
</dbReference>
<dbReference type="GO" id="GO:0003725">
    <property type="term" value="F:double-stranded RNA binding"/>
    <property type="evidence" value="ECO:0007669"/>
    <property type="project" value="InterPro"/>
</dbReference>
<dbReference type="InterPro" id="IPR006070">
    <property type="entry name" value="Sua5-like_dom"/>
</dbReference>
<proteinExistence type="inferred from homology"/>
<sequence length="213" mass="24814">MGKLKDRKDNKKDSFKKNLNNKEIKNYPKKEFVTYEKDSSNLNGIVFEIKNLKAAIVSTDTVSGLLSLNKPLIYKIKKRDKNKKLIRFVSNLDQIPEVNETFKKLASKFWPGKLTLIYKKESYRMPDDKFILNLIDKTGPLYSSSANLSGNPPITNIIDAFESFNKYKSDIIFIEGDYYQNNQPSTIYDIDTNTLKREGEIKYEWIKKTIEEN</sequence>
<comment type="subcellular location">
    <subcellularLocation>
        <location evidence="1">Cytoplasm</location>
    </subcellularLocation>
</comment>
<dbReference type="KEGG" id="mpe:MYPE670"/>
<dbReference type="Pfam" id="PF01300">
    <property type="entry name" value="Sua5_yciO_yrdC"/>
    <property type="match status" value="1"/>
</dbReference>
<reference evidence="14 15" key="1">
    <citation type="journal article" date="2002" name="Nucleic Acids Res.">
        <title>The complete genomic sequence of Mycoplasma penetrans, an intracellular bacterial pathogen in humans.</title>
        <authorList>
            <person name="Sasaki Y."/>
            <person name="Ishikawa J."/>
            <person name="Yamashita A."/>
            <person name="Oshima K."/>
            <person name="Kenri T."/>
            <person name="Furuya K."/>
            <person name="Yoshino C."/>
            <person name="Horino A."/>
            <person name="Shiba T."/>
            <person name="Sasaki T."/>
            <person name="Hattori M."/>
        </authorList>
    </citation>
    <scope>NUCLEOTIDE SEQUENCE [LARGE SCALE GENOMIC DNA]</scope>
    <source>
        <strain evidence="14 15">HF-2</strain>
    </source>
</reference>
<evidence type="ECO:0000256" key="8">
    <source>
        <dbReference type="ARBA" id="ARBA00022741"/>
    </source>
</evidence>
<dbReference type="Gene3D" id="3.90.870.10">
    <property type="entry name" value="DHBP synthase"/>
    <property type="match status" value="1"/>
</dbReference>
<evidence type="ECO:0000313" key="15">
    <source>
        <dbReference type="Proteomes" id="UP000002522"/>
    </source>
</evidence>
<evidence type="ECO:0000256" key="5">
    <source>
        <dbReference type="ARBA" id="ARBA00022679"/>
    </source>
</evidence>
<comment type="catalytic activity">
    <reaction evidence="11">
        <text>L-threonine + hydrogencarbonate + ATP = L-threonylcarbamoyladenylate + diphosphate + H2O</text>
        <dbReference type="Rhea" id="RHEA:36407"/>
        <dbReference type="ChEBI" id="CHEBI:15377"/>
        <dbReference type="ChEBI" id="CHEBI:17544"/>
        <dbReference type="ChEBI" id="CHEBI:30616"/>
        <dbReference type="ChEBI" id="CHEBI:33019"/>
        <dbReference type="ChEBI" id="CHEBI:57926"/>
        <dbReference type="ChEBI" id="CHEBI:73682"/>
        <dbReference type="EC" id="2.7.7.87"/>
    </reaction>
</comment>
<dbReference type="PROSITE" id="PS51163">
    <property type="entry name" value="YRDC"/>
    <property type="match status" value="1"/>
</dbReference>
<dbReference type="GO" id="GO:0000049">
    <property type="term" value="F:tRNA binding"/>
    <property type="evidence" value="ECO:0007669"/>
    <property type="project" value="TreeGrafter"/>
</dbReference>
<name>Q8EWY3_MALP2</name>
<evidence type="ECO:0000256" key="2">
    <source>
        <dbReference type="ARBA" id="ARBA00007663"/>
    </source>
</evidence>
<organism evidence="14 15">
    <name type="scientific">Malacoplasma penetrans (strain HF-2)</name>
    <name type="common">Mycoplasma penetrans</name>
    <dbReference type="NCBI Taxonomy" id="272633"/>
    <lineage>
        <taxon>Bacteria</taxon>
        <taxon>Bacillati</taxon>
        <taxon>Mycoplasmatota</taxon>
        <taxon>Mycoplasmoidales</taxon>
        <taxon>Mycoplasmoidaceae</taxon>
        <taxon>Malacoplasma</taxon>
    </lineage>
</organism>
<comment type="similarity">
    <text evidence="2">Belongs to the SUA5 family.</text>
</comment>
<evidence type="ECO:0000256" key="11">
    <source>
        <dbReference type="ARBA" id="ARBA00048366"/>
    </source>
</evidence>
<dbReference type="PANTHER" id="PTHR17490:SF16">
    <property type="entry name" value="THREONYLCARBAMOYL-AMP SYNTHASE"/>
    <property type="match status" value="1"/>
</dbReference>
<dbReference type="GO" id="GO:0061710">
    <property type="term" value="F:L-threonylcarbamoyladenylate synthase"/>
    <property type="evidence" value="ECO:0007669"/>
    <property type="project" value="UniProtKB-EC"/>
</dbReference>
<dbReference type="InParanoid" id="Q8EWY3"/>
<dbReference type="PANTHER" id="PTHR17490">
    <property type="entry name" value="SUA5"/>
    <property type="match status" value="1"/>
</dbReference>
<feature type="domain" description="YrdC-like" evidence="13">
    <location>
        <begin position="39"/>
        <end position="201"/>
    </location>
</feature>
<dbReference type="HOGENOM" id="CLU_031397_4_0_14"/>
<dbReference type="GO" id="GO:0008033">
    <property type="term" value="P:tRNA processing"/>
    <property type="evidence" value="ECO:0007669"/>
    <property type="project" value="UniProtKB-KW"/>
</dbReference>
<evidence type="ECO:0000256" key="1">
    <source>
        <dbReference type="ARBA" id="ARBA00004496"/>
    </source>
</evidence>
<accession>Q8EWY3</accession>
<dbReference type="InterPro" id="IPR017945">
    <property type="entry name" value="DHBP_synth_RibB-like_a/b_dom"/>
</dbReference>
<keyword evidence="7" id="KW-0548">Nucleotidyltransferase</keyword>
<keyword evidence="4" id="KW-0963">Cytoplasm</keyword>
<feature type="region of interest" description="Disordered" evidence="12">
    <location>
        <begin position="1"/>
        <end position="22"/>
    </location>
</feature>
<dbReference type="AlphaFoldDB" id="Q8EWY3"/>